<organism evidence="8 9">
    <name type="scientific">Catenulispora subtropica</name>
    <dbReference type="NCBI Taxonomy" id="450798"/>
    <lineage>
        <taxon>Bacteria</taxon>
        <taxon>Bacillati</taxon>
        <taxon>Actinomycetota</taxon>
        <taxon>Actinomycetes</taxon>
        <taxon>Catenulisporales</taxon>
        <taxon>Catenulisporaceae</taxon>
        <taxon>Catenulispora</taxon>
    </lineage>
</organism>
<evidence type="ECO:0000256" key="5">
    <source>
        <dbReference type="ARBA" id="ARBA00023136"/>
    </source>
</evidence>
<evidence type="ECO:0000256" key="7">
    <source>
        <dbReference type="SAM" id="Phobius"/>
    </source>
</evidence>
<evidence type="ECO:0000256" key="6">
    <source>
        <dbReference type="SAM" id="MobiDB-lite"/>
    </source>
</evidence>
<feature type="transmembrane region" description="Helical" evidence="7">
    <location>
        <begin position="415"/>
        <end position="437"/>
    </location>
</feature>
<feature type="transmembrane region" description="Helical" evidence="7">
    <location>
        <begin position="372"/>
        <end position="395"/>
    </location>
</feature>
<keyword evidence="4 7" id="KW-1133">Transmembrane helix</keyword>
<keyword evidence="2" id="KW-1003">Cell membrane</keyword>
<feature type="transmembrane region" description="Helical" evidence="7">
    <location>
        <begin position="156"/>
        <end position="176"/>
    </location>
</feature>
<feature type="region of interest" description="Disordered" evidence="6">
    <location>
        <begin position="1"/>
        <end position="38"/>
    </location>
</feature>
<evidence type="ECO:0000256" key="4">
    <source>
        <dbReference type="ARBA" id="ARBA00022989"/>
    </source>
</evidence>
<feature type="transmembrane region" description="Helical" evidence="7">
    <location>
        <begin position="343"/>
        <end position="360"/>
    </location>
</feature>
<comment type="caution">
    <text evidence="8">The sequence shown here is derived from an EMBL/GenBank/DDBJ whole genome shotgun (WGS) entry which is preliminary data.</text>
</comment>
<dbReference type="RefSeq" id="WP_344657742.1">
    <property type="nucleotide sequence ID" value="NZ_BAAAQM010000015.1"/>
</dbReference>
<gene>
    <name evidence="8" type="ORF">GCM10009838_31340</name>
</gene>
<feature type="transmembrane region" description="Helical" evidence="7">
    <location>
        <begin position="128"/>
        <end position="150"/>
    </location>
</feature>
<reference evidence="8 9" key="1">
    <citation type="journal article" date="2019" name="Int. J. Syst. Evol. Microbiol.">
        <title>The Global Catalogue of Microorganisms (GCM) 10K type strain sequencing project: providing services to taxonomists for standard genome sequencing and annotation.</title>
        <authorList>
            <consortium name="The Broad Institute Genomics Platform"/>
            <consortium name="The Broad Institute Genome Sequencing Center for Infectious Disease"/>
            <person name="Wu L."/>
            <person name="Ma J."/>
        </authorList>
    </citation>
    <scope>NUCLEOTIDE SEQUENCE [LARGE SCALE GENOMIC DNA]</scope>
    <source>
        <strain evidence="8 9">JCM 16013</strain>
    </source>
</reference>
<evidence type="ECO:0000256" key="1">
    <source>
        <dbReference type="ARBA" id="ARBA00004651"/>
    </source>
</evidence>
<evidence type="ECO:0000256" key="2">
    <source>
        <dbReference type="ARBA" id="ARBA00022475"/>
    </source>
</evidence>
<dbReference type="InterPro" id="IPR050833">
    <property type="entry name" value="Poly_Biosynth_Transport"/>
</dbReference>
<feature type="transmembrane region" description="Helical" evidence="7">
    <location>
        <begin position="472"/>
        <end position="493"/>
    </location>
</feature>
<dbReference type="EMBL" id="BAAAQM010000015">
    <property type="protein sequence ID" value="GAA1970132.1"/>
    <property type="molecule type" value="Genomic_DNA"/>
</dbReference>
<evidence type="ECO:0000256" key="3">
    <source>
        <dbReference type="ARBA" id="ARBA00022692"/>
    </source>
</evidence>
<accession>A0ABN2RJB0</accession>
<feature type="transmembrane region" description="Helical" evidence="7">
    <location>
        <begin position="46"/>
        <end position="64"/>
    </location>
</feature>
<keyword evidence="5 7" id="KW-0472">Membrane</keyword>
<comment type="subcellular location">
    <subcellularLocation>
        <location evidence="1">Cell membrane</location>
        <topology evidence="1">Multi-pass membrane protein</topology>
    </subcellularLocation>
</comment>
<protein>
    <recommendedName>
        <fullName evidence="10">Polysaccharide biosynthesis protein</fullName>
    </recommendedName>
</protein>
<dbReference type="PANTHER" id="PTHR30250">
    <property type="entry name" value="PST FAMILY PREDICTED COLANIC ACID TRANSPORTER"/>
    <property type="match status" value="1"/>
</dbReference>
<proteinExistence type="predicted"/>
<dbReference type="Proteomes" id="UP001499854">
    <property type="component" value="Unassembled WGS sequence"/>
</dbReference>
<dbReference type="PANTHER" id="PTHR30250:SF11">
    <property type="entry name" value="O-ANTIGEN TRANSPORTER-RELATED"/>
    <property type="match status" value="1"/>
</dbReference>
<keyword evidence="3 7" id="KW-0812">Transmembrane</keyword>
<name>A0ABN2RJB0_9ACTN</name>
<evidence type="ECO:0000313" key="9">
    <source>
        <dbReference type="Proteomes" id="UP001499854"/>
    </source>
</evidence>
<evidence type="ECO:0008006" key="10">
    <source>
        <dbReference type="Google" id="ProtNLM"/>
    </source>
</evidence>
<sequence length="523" mass="52211">MTGGTTAMLRKAKDGWRQAEAGRVAAEGEAGGTGARPAGMRKTASAGLLVAVGTGVGNVLAYGFNLVLSRGLGPGGYAELGTLLSVFLIGTVPGMAVQAVNARRLAVAADAPPAVRAALVRALRRRGLLVGAGVAVVFAVVAPAVGALLPSVTVGGVAWTGVSLAANTVFASYLGIAQGTSRFVTMTVLYLTAHSTRLAIGAAAASAQISPTMVMAAQTVAWALAGVAGRILLRDEARDEAGDVTTSSGAALEGTAEVTDEIALSGGYLMADARESATPARADDDRRAPSVTTPVADTHGYLTEVLRATGGLGGILLLTVLDTLLASRYLAGGDLGRYNTGALLARAAFFAPGFVAMLAFPKLARPGERRRALLVSLALTGGIGMIGVTIAGIGGDTLIRAAFGAQYAEPGGFDLGAHAWLFTSVGALLALVNLALLDGVARRSHAVSAVVLAGIALEVGVVVGFAHGSPAAIVTAAAASALATATAAVVVCLTARPAPTEEPTPAAEHDAYRITGAPDAARL</sequence>
<evidence type="ECO:0000313" key="8">
    <source>
        <dbReference type="EMBL" id="GAA1970132.1"/>
    </source>
</evidence>
<keyword evidence="9" id="KW-1185">Reference proteome</keyword>
<feature type="compositionally biased region" description="Low complexity" evidence="6">
    <location>
        <begin position="18"/>
        <end position="28"/>
    </location>
</feature>
<feature type="transmembrane region" description="Helical" evidence="7">
    <location>
        <begin position="449"/>
        <end position="466"/>
    </location>
</feature>
<feature type="transmembrane region" description="Helical" evidence="7">
    <location>
        <begin position="76"/>
        <end position="97"/>
    </location>
</feature>
<feature type="transmembrane region" description="Helical" evidence="7">
    <location>
        <begin position="311"/>
        <end position="331"/>
    </location>
</feature>